<evidence type="ECO:0000256" key="2">
    <source>
        <dbReference type="ARBA" id="ARBA00022737"/>
    </source>
</evidence>
<dbReference type="PANTHER" id="PTHR33463:SF203">
    <property type="entry name" value="AAA+ ATPASE DOMAIN-CONTAINING PROTEIN"/>
    <property type="match status" value="1"/>
</dbReference>
<gene>
    <name evidence="8" type="ORF">O6P43_007658</name>
</gene>
<evidence type="ECO:0000313" key="8">
    <source>
        <dbReference type="EMBL" id="KAJ7978147.1"/>
    </source>
</evidence>
<dbReference type="InterPro" id="IPR002182">
    <property type="entry name" value="NB-ARC"/>
</dbReference>
<dbReference type="GO" id="GO:0006952">
    <property type="term" value="P:defense response"/>
    <property type="evidence" value="ECO:0007669"/>
    <property type="project" value="UniProtKB-KW"/>
</dbReference>
<keyword evidence="2" id="KW-0677">Repeat</keyword>
<keyword evidence="9" id="KW-1185">Reference proteome</keyword>
<dbReference type="InterPro" id="IPR027417">
    <property type="entry name" value="P-loop_NTPase"/>
</dbReference>
<dbReference type="KEGG" id="qsa:O6P43_007658"/>
<dbReference type="Pfam" id="PF23598">
    <property type="entry name" value="LRR_14"/>
    <property type="match status" value="1"/>
</dbReference>
<dbReference type="Pfam" id="PF23247">
    <property type="entry name" value="LRR_RPS2"/>
    <property type="match status" value="7"/>
</dbReference>
<feature type="domain" description="Disease resistance protein At4g27190-like leucine-rich repeats" evidence="6">
    <location>
        <begin position="709"/>
        <end position="848"/>
    </location>
</feature>
<feature type="coiled-coil region" evidence="4">
    <location>
        <begin position="33"/>
        <end position="60"/>
    </location>
</feature>
<dbReference type="InterPro" id="IPR057135">
    <property type="entry name" value="At4g27190-like_LRR"/>
</dbReference>
<dbReference type="Pfam" id="PF00931">
    <property type="entry name" value="NB-ARC"/>
    <property type="match status" value="1"/>
</dbReference>
<evidence type="ECO:0000256" key="4">
    <source>
        <dbReference type="SAM" id="Coils"/>
    </source>
</evidence>
<feature type="domain" description="Disease resistance R13L4/SHOC-2-like LRR" evidence="7">
    <location>
        <begin position="572"/>
        <end position="671"/>
    </location>
</feature>
<evidence type="ECO:0000256" key="3">
    <source>
        <dbReference type="ARBA" id="ARBA00022821"/>
    </source>
</evidence>
<feature type="domain" description="Disease resistance protein At4g27190-like leucine-rich repeats" evidence="6">
    <location>
        <begin position="917"/>
        <end position="1025"/>
    </location>
</feature>
<organism evidence="8 9">
    <name type="scientific">Quillaja saponaria</name>
    <name type="common">Soap bark tree</name>
    <dbReference type="NCBI Taxonomy" id="32244"/>
    <lineage>
        <taxon>Eukaryota</taxon>
        <taxon>Viridiplantae</taxon>
        <taxon>Streptophyta</taxon>
        <taxon>Embryophyta</taxon>
        <taxon>Tracheophyta</taxon>
        <taxon>Spermatophyta</taxon>
        <taxon>Magnoliopsida</taxon>
        <taxon>eudicotyledons</taxon>
        <taxon>Gunneridae</taxon>
        <taxon>Pentapetalae</taxon>
        <taxon>rosids</taxon>
        <taxon>fabids</taxon>
        <taxon>Fabales</taxon>
        <taxon>Quillajaceae</taxon>
        <taxon>Quillaja</taxon>
    </lineage>
</organism>
<dbReference type="InterPro" id="IPR032675">
    <property type="entry name" value="LRR_dom_sf"/>
</dbReference>
<feature type="domain" description="Disease resistance protein At4g27190-like leucine-rich repeats" evidence="6">
    <location>
        <begin position="1700"/>
        <end position="1780"/>
    </location>
</feature>
<evidence type="ECO:0000259" key="5">
    <source>
        <dbReference type="Pfam" id="PF00931"/>
    </source>
</evidence>
<keyword evidence="3" id="KW-0611">Plant defense</keyword>
<evidence type="ECO:0000256" key="1">
    <source>
        <dbReference type="ARBA" id="ARBA00008894"/>
    </source>
</evidence>
<sequence>MDIAIAIAAKIVEFSVAPVGRQLGYLFHPKMNVEILEDELQKLQARRQDVQHLVEAAIRENQAIEYDVRTWLTRADVMVKDAESFFDMDGKAKCSCSNTGFFRSYYLSRKANKMLPEIVQIQDCYFATPFGVSRSSDIALESRTGIMNKIMEALCDPHVKMIGVWGPGGVGKTTLVKSVARRAEGDYLFDTIMMAVVTWKPDPIGIQGQLADMLGLKLEKVSLHGRASRLRSRLMGERTVLIILDDIWENIDLQEVGIPMGDEHGGLKILFTGRDLEVLKSMGAQQLFSVRTLSETEELQLFQKVTTNDSVKLATMIAKSCHGLPLPIVHAIARASKDSGFIVWKDALELLETLSSKEDGTFPDVSSVVEMGYRRLSEELKFTFLLCSLLGDRISYEDILKYGLGLGLFEGIETVEDARSRVYMLMGSLRQNALLLDSETHDLASATMNDIVLNVGRSIASQERNMIVVENNIELEKLLDKDMINFTAISLLGNQIDEVPEGIKCSELRLLHVSNVNPSLRIPDKFFQGITGLQVLGMAKMDLTVIPSSLYLLTSIQNLSLDQCVLGDIAMIGDLRSLKVLSLSNTNIELLPSKIGLLTRLCLLELSNCSKLVEIPANVISKLTRLEELYMQNCFIQWEVEGVNNERSKVSIVELNHLSNLTALEIHLPDTEVLPNASVFDKLLRYKISIGYYHSRWSPKYEISRSLRLKLNKGVKHWEHGLQLLFKKAEELWLGEIDGVKHLVPSEIDKDGFLALKHLRVEGNAELECIVNATKQRDSSVVLPVLESLVLIKVSNLRELCSGHLSATSFSSLQVVKVKHCDNLKFVLLSTMAGGIFLLKELEVSQCRNMGAIVVDENENEAEVIEFPHLHTLTLEGLPRLMGFFSNLNPRTQESHTDMIGTKEITLEGNLTSHRLFDDKVRLPSLKRLVVSNCSRLTHLFPHNIAMSLVEIQEIEISNCDLLEEVVKREKVVKREEAKIDMLVFPLLNSLTLTNLPNLASSGIRFLQFASFEKLRINGCPHIETFAFSNLEKETNSAKKRGNDISPFFPEKVSLPDLKELNLCMLNHVEEICKDPIFCFKNLISLELKECGNLEYFFSVPVATGLQFLESLSVISCNLVKEIIVVKSEATAVAGVVLFPRVNTLILENLQSLESFCSVGCIIKWSFLKNVRVKNCPKIREFGLGKVDRPKLKSVKVADWQEQETDNNEISIGYLFELSDPLSVIKRLTIDGSEALKQRLGMKLQESSYCQLTELLATNCDAQLNIFLSRLLSKAQQLEQLRVENSESLNHVFNLEGVVADEKGETYFNQLKIMRFCDLPKLMCIWNKDPSGVLGLHNLSSIHVLSCASLKNLFSTSVAKNIQECLKELRINTCEMMEEVVTKETEENETEKEQIVFWNLENLELVCLSKIVKFHKGNTSFQFPSLQTLRIENCPQMNAFTTGTRFLCTQIPTIIDGSSEEMPDTFPEAFPKLQKLTLVSLRNFEEIWQGSVTQESSSELRELVVDTCGELIRVIPSQMLSTFKNMQRLRVENCESVREVFPLHEPHSIVLPQLSELVLTSLPNLIHIINRQLVGPSVFQNLKILRVQGCCCLINLCLPLASCLKLKELKISDCKNLEEIFTKVGRKTDDLFHDLHTVVLESLPKLSTFCLETFVLPSLVKLIIADCPALKKFPPELNGMGNLPTDAESFFANWGSFEKLEELHLMYQDGVKRIWSENLPSKCFSQLKALILDKNRELLNVIPSSLLIRFKMLKKLTVERCDSLEVVFDLPDGMDEELKEQPIAKSSCLCGIWKGSKGSYTHSLSPLSKEAISELEVMTPRSEQRNLTKSSHRLSNEGLLLQLSELVLSNLPEVVRVWNKEPIVPVFQNLTSLQIVQCNNLKRLIFLATAKNLEQLTLLKLYKCENLEQVFPDETESTKEMTFPKLKCLVLKYLPNLVSFCQQGCSLTMPELQVVSVTEIPEMKTFSGVAQSTPMLKAVEVTYIRKYWQGELNATIEQLYKEKSTDSGSYQKPLKPLRLLEMPLTKILQERVATQEGIEIVSELDQEGTDGGSYQKPLRLLEMPLTLKSPQCPILVESSSKILQERVATQEEREIVSEQDQEGWRSAKHEIVEEIAKEQTKTRRI</sequence>
<dbReference type="GO" id="GO:0043531">
    <property type="term" value="F:ADP binding"/>
    <property type="evidence" value="ECO:0007669"/>
    <property type="project" value="InterPro"/>
</dbReference>
<dbReference type="SUPFAM" id="SSF52047">
    <property type="entry name" value="RNI-like"/>
    <property type="match status" value="4"/>
</dbReference>
<dbReference type="PRINTS" id="PR00364">
    <property type="entry name" value="DISEASERSIST"/>
</dbReference>
<dbReference type="Gene3D" id="3.80.10.10">
    <property type="entry name" value="Ribonuclease Inhibitor"/>
    <property type="match status" value="4"/>
</dbReference>
<evidence type="ECO:0000313" key="9">
    <source>
        <dbReference type="Proteomes" id="UP001163823"/>
    </source>
</evidence>
<dbReference type="Gene3D" id="3.40.50.300">
    <property type="entry name" value="P-loop containing nucleotide triphosphate hydrolases"/>
    <property type="match status" value="1"/>
</dbReference>
<feature type="domain" description="Disease resistance protein At4g27190-like leucine-rich repeats" evidence="6">
    <location>
        <begin position="1242"/>
        <end position="1363"/>
    </location>
</feature>
<feature type="domain" description="NB-ARC" evidence="5">
    <location>
        <begin position="146"/>
        <end position="309"/>
    </location>
</feature>
<comment type="caution">
    <text evidence="8">The sequence shown here is derived from an EMBL/GenBank/DDBJ whole genome shotgun (WGS) entry which is preliminary data.</text>
</comment>
<dbReference type="InterPro" id="IPR050905">
    <property type="entry name" value="Plant_NBS-LRR"/>
</dbReference>
<name>A0AAD7QAW3_QUISA</name>
<dbReference type="SUPFAM" id="SSF52058">
    <property type="entry name" value="L domain-like"/>
    <property type="match status" value="1"/>
</dbReference>
<dbReference type="Proteomes" id="UP001163823">
    <property type="component" value="Chromosome 3"/>
</dbReference>
<dbReference type="EMBL" id="JARAOO010000003">
    <property type="protein sequence ID" value="KAJ7978147.1"/>
    <property type="molecule type" value="Genomic_DNA"/>
</dbReference>
<dbReference type="PANTHER" id="PTHR33463">
    <property type="entry name" value="NB-ARC DOMAIN-CONTAINING PROTEIN-RELATED"/>
    <property type="match status" value="1"/>
</dbReference>
<protein>
    <submittedName>
        <fullName evidence="8">Disease resistance protein</fullName>
    </submittedName>
</protein>
<dbReference type="InterPro" id="IPR055414">
    <property type="entry name" value="LRR_R13L4/SHOC2-like"/>
</dbReference>
<accession>A0AAD7QAW3</accession>
<feature type="domain" description="Disease resistance protein At4g27190-like leucine-rich repeats" evidence="6">
    <location>
        <begin position="1473"/>
        <end position="1596"/>
    </location>
</feature>
<proteinExistence type="inferred from homology"/>
<reference evidence="8" key="1">
    <citation type="journal article" date="2023" name="Science">
        <title>Elucidation of the pathway for biosynthesis of saponin adjuvants from the soapbark tree.</title>
        <authorList>
            <person name="Reed J."/>
            <person name="Orme A."/>
            <person name="El-Demerdash A."/>
            <person name="Owen C."/>
            <person name="Martin L.B.B."/>
            <person name="Misra R.C."/>
            <person name="Kikuchi S."/>
            <person name="Rejzek M."/>
            <person name="Martin A.C."/>
            <person name="Harkess A."/>
            <person name="Leebens-Mack J."/>
            <person name="Louveau T."/>
            <person name="Stephenson M.J."/>
            <person name="Osbourn A."/>
        </authorList>
    </citation>
    <scope>NUCLEOTIDE SEQUENCE</scope>
    <source>
        <strain evidence="8">S10</strain>
    </source>
</reference>
<comment type="similarity">
    <text evidence="1">Belongs to the disease resistance NB-LRR family.</text>
</comment>
<evidence type="ECO:0000259" key="6">
    <source>
        <dbReference type="Pfam" id="PF23247"/>
    </source>
</evidence>
<dbReference type="SUPFAM" id="SSF52540">
    <property type="entry name" value="P-loop containing nucleoside triphosphate hydrolases"/>
    <property type="match status" value="1"/>
</dbReference>
<feature type="domain" description="Disease resistance protein At4g27190-like leucine-rich repeats" evidence="6">
    <location>
        <begin position="1828"/>
        <end position="1905"/>
    </location>
</feature>
<feature type="domain" description="Disease resistance protein At4g27190-like leucine-rich repeats" evidence="6">
    <location>
        <begin position="1058"/>
        <end position="1180"/>
    </location>
</feature>
<keyword evidence="4" id="KW-0175">Coiled coil</keyword>
<evidence type="ECO:0000259" key="7">
    <source>
        <dbReference type="Pfam" id="PF23598"/>
    </source>
</evidence>